<dbReference type="SMART" id="SM00849">
    <property type="entry name" value="Lactamase_B"/>
    <property type="match status" value="1"/>
</dbReference>
<accession>K6Q281</accession>
<evidence type="ECO:0000259" key="2">
    <source>
        <dbReference type="SMART" id="SM00849"/>
    </source>
</evidence>
<comment type="caution">
    <text evidence="3">The sequence shown here is derived from an EMBL/GenBank/DDBJ whole genome shotgun (WGS) entry which is preliminary data.</text>
</comment>
<reference evidence="3" key="1">
    <citation type="submission" date="2010-10" db="EMBL/GenBank/DDBJ databases">
        <authorList>
            <consortium name="US DOE Joint Genome Institute (JGI-PGF)"/>
            <person name="Lucas S."/>
            <person name="Copeland A."/>
            <person name="Lapidus A."/>
            <person name="Bruce D."/>
            <person name="Goodwin L."/>
            <person name="Pitluck S."/>
            <person name="Kyrpides N."/>
            <person name="Mavromatis K."/>
            <person name="Detter J.C."/>
            <person name="Han C."/>
            <person name="Land M."/>
            <person name="Hauser L."/>
            <person name="Markowitz V."/>
            <person name="Cheng J.-F."/>
            <person name="Hugenholtz P."/>
            <person name="Woyke T."/>
            <person name="Wu D."/>
            <person name="Pukall R."/>
            <person name="Wahrenburg C."/>
            <person name="Brambilla E."/>
            <person name="Klenk H.-P."/>
            <person name="Eisen J.A."/>
        </authorList>
    </citation>
    <scope>NUCLEOTIDE SEQUENCE [LARGE SCALE GENOMIC DNA]</scope>
    <source>
        <strain evidence="3">DSM 13965</strain>
    </source>
</reference>
<feature type="region of interest" description="Disordered" evidence="1">
    <location>
        <begin position="273"/>
        <end position="303"/>
    </location>
</feature>
<dbReference type="HOGENOM" id="CLU_599813_0_0_9"/>
<dbReference type="SUPFAM" id="SSF56281">
    <property type="entry name" value="Metallo-hydrolase/oxidoreductase"/>
    <property type="match status" value="1"/>
</dbReference>
<gene>
    <name evidence="3" type="ORF">ThesuDRAFT_01055</name>
</gene>
<dbReference type="Pfam" id="PF00753">
    <property type="entry name" value="Lactamase_B"/>
    <property type="match status" value="1"/>
</dbReference>
<dbReference type="STRING" id="867903.ThesuDRAFT_01055"/>
<keyword evidence="3" id="KW-0378">Hydrolase</keyword>
<evidence type="ECO:0000256" key="1">
    <source>
        <dbReference type="SAM" id="MobiDB-lite"/>
    </source>
</evidence>
<dbReference type="PANTHER" id="PTHR23131:SF4">
    <property type="entry name" value="METALLO-BETA-LACTAMASE SUPERFAMILY POTEIN"/>
    <property type="match status" value="1"/>
</dbReference>
<keyword evidence="4" id="KW-1185">Reference proteome</keyword>
<proteinExistence type="predicted"/>
<protein>
    <submittedName>
        <fullName evidence="3">Zn-dependent hydrolase, glyoxylase</fullName>
    </submittedName>
</protein>
<dbReference type="PANTHER" id="PTHR23131">
    <property type="entry name" value="ENDORIBONUCLEASE LACTB2"/>
    <property type="match status" value="1"/>
</dbReference>
<evidence type="ECO:0000313" key="3">
    <source>
        <dbReference type="EMBL" id="EKP95308.1"/>
    </source>
</evidence>
<dbReference type="Gene3D" id="3.60.15.10">
    <property type="entry name" value="Ribonuclease Z/Hydroxyacylglutathione hydrolase-like"/>
    <property type="match status" value="1"/>
</dbReference>
<reference evidence="3" key="2">
    <citation type="submission" date="2012-10" db="EMBL/GenBank/DDBJ databases">
        <title>Improved high-quality draft of Thermaerobacter subterraneus C21, DSM 13965.</title>
        <authorList>
            <consortium name="DOE Joint Genome Institute"/>
            <person name="Eisen J."/>
            <person name="Huntemann M."/>
            <person name="Wei C.-L."/>
            <person name="Han J."/>
            <person name="Detter J.C."/>
            <person name="Han C."/>
            <person name="Tapia R."/>
            <person name="Chen A."/>
            <person name="Kyrpides N."/>
            <person name="Mavromatis K."/>
            <person name="Markowitz V."/>
            <person name="Szeto E."/>
            <person name="Ivanova N."/>
            <person name="Mikhailova N."/>
            <person name="Ovchinnikova G."/>
            <person name="Pagani I."/>
            <person name="Pati A."/>
            <person name="Goodwin L."/>
            <person name="Nordberg H.P."/>
            <person name="Cantor M.N."/>
            <person name="Hua S.X."/>
            <person name="Woyke T."/>
            <person name="Eisen J."/>
            <person name="Klenk H.-P."/>
        </authorList>
    </citation>
    <scope>NUCLEOTIDE SEQUENCE [LARGE SCALE GENOMIC DNA]</scope>
    <source>
        <strain evidence="3">DSM 13965</strain>
    </source>
</reference>
<dbReference type="InterPro" id="IPR036388">
    <property type="entry name" value="WH-like_DNA-bd_sf"/>
</dbReference>
<name>K6Q281_9FIRM</name>
<organism evidence="3 4">
    <name type="scientific">Thermaerobacter subterraneus DSM 13965</name>
    <dbReference type="NCBI Taxonomy" id="867903"/>
    <lineage>
        <taxon>Bacteria</taxon>
        <taxon>Bacillati</taxon>
        <taxon>Bacillota</taxon>
        <taxon>Clostridia</taxon>
        <taxon>Eubacteriales</taxon>
        <taxon>Clostridiales Family XVII. Incertae Sedis</taxon>
        <taxon>Thermaerobacter</taxon>
    </lineage>
</organism>
<dbReference type="GO" id="GO:0016787">
    <property type="term" value="F:hydrolase activity"/>
    <property type="evidence" value="ECO:0007669"/>
    <property type="project" value="UniProtKB-KW"/>
</dbReference>
<evidence type="ECO:0000313" key="4">
    <source>
        <dbReference type="Proteomes" id="UP000005710"/>
    </source>
</evidence>
<dbReference type="InterPro" id="IPR050662">
    <property type="entry name" value="Sec-metab_biosynth-thioest"/>
</dbReference>
<dbReference type="InterPro" id="IPR036866">
    <property type="entry name" value="RibonucZ/Hydroxyglut_hydro"/>
</dbReference>
<dbReference type="eggNOG" id="COG0491">
    <property type="taxonomic scope" value="Bacteria"/>
</dbReference>
<feature type="domain" description="Metallo-beta-lactamase" evidence="2">
    <location>
        <begin position="42"/>
        <end position="252"/>
    </location>
</feature>
<dbReference type="AlphaFoldDB" id="K6Q281"/>
<dbReference type="RefSeq" id="WP_006903319.1">
    <property type="nucleotide sequence ID" value="NZ_JH976535.1"/>
</dbReference>
<dbReference type="InterPro" id="IPR001279">
    <property type="entry name" value="Metallo-B-lactamas"/>
</dbReference>
<dbReference type="Proteomes" id="UP000005710">
    <property type="component" value="Unassembled WGS sequence"/>
</dbReference>
<dbReference type="Gene3D" id="1.10.10.10">
    <property type="entry name" value="Winged helix-like DNA-binding domain superfamily/Winged helix DNA-binding domain"/>
    <property type="match status" value="1"/>
</dbReference>
<sequence length="403" mass="42855">MGATSQGNEPDRLPERPIDEHCWEMAPGLYRILLPLPWDVPFVNAYLVRAPGGWVLVDAGVGTPACLRALGWALRAAGVPDGGLAAILLTHRHPDHAGDVVAVRQRWGGRVYVHPAELELDRADPAVLEAWLAFTGMPAEVMETLLRRAERMPLPPDAVPYPRRAPLAEGPGLPAAALPVAGLTFEVVYVPGHSPGHVMLRVAETGWVFTGDHVLPRAGINVWANPAGPADPMGAYLANLEAVARLDAAWGLEARDEAAGAAGAKARACLARGEGGSGGWRQGADAAEGSPGRDPGSRTAGPVLPGHGLPWSGPMMPYATALAGWHRRAALALRDRLPDEPGPTAFEIVAARRPDDARHTPHRLRGAVAETLAFLLWLEREGLAGRRGDAPARWYRLPGPREG</sequence>
<dbReference type="EMBL" id="AENY02000002">
    <property type="protein sequence ID" value="EKP95308.1"/>
    <property type="molecule type" value="Genomic_DNA"/>
</dbReference>